<dbReference type="GO" id="GO:0000287">
    <property type="term" value="F:magnesium ion binding"/>
    <property type="evidence" value="ECO:0007669"/>
    <property type="project" value="InterPro"/>
</dbReference>
<organism evidence="2 3">
    <name type="scientific">Aspergillus aculeatus (strain ATCC 16872 / CBS 172.66 / WB 5094)</name>
    <dbReference type="NCBI Taxonomy" id="690307"/>
    <lineage>
        <taxon>Eukaryota</taxon>
        <taxon>Fungi</taxon>
        <taxon>Dikarya</taxon>
        <taxon>Ascomycota</taxon>
        <taxon>Pezizomycotina</taxon>
        <taxon>Eurotiomycetes</taxon>
        <taxon>Eurotiomycetidae</taxon>
        <taxon>Eurotiales</taxon>
        <taxon>Aspergillaceae</taxon>
        <taxon>Aspergillus</taxon>
        <taxon>Aspergillus subgen. Circumdati</taxon>
    </lineage>
</organism>
<dbReference type="AlphaFoldDB" id="A0A1L9WZV5"/>
<dbReference type="OMA" id="AGTHITQ"/>
<evidence type="ECO:0000259" key="1">
    <source>
        <dbReference type="SMART" id="SM01193"/>
    </source>
</evidence>
<dbReference type="OrthoDB" id="1739814at2759"/>
<protein>
    <recommendedName>
        <fullName evidence="1">Enolase N-terminal domain-containing protein</fullName>
    </recommendedName>
</protein>
<keyword evidence="3" id="KW-1185">Reference proteome</keyword>
<proteinExistence type="predicted"/>
<dbReference type="RefSeq" id="XP_020058134.1">
    <property type="nucleotide sequence ID" value="XM_020201037.1"/>
</dbReference>
<dbReference type="Proteomes" id="UP000184546">
    <property type="component" value="Unassembled WGS sequence"/>
</dbReference>
<dbReference type="Gene3D" id="3.30.390.10">
    <property type="entry name" value="Enolase-like, N-terminal domain"/>
    <property type="match status" value="1"/>
</dbReference>
<dbReference type="VEuPathDB" id="FungiDB:ASPACDRAFT_42059"/>
<dbReference type="GO" id="GO:0000015">
    <property type="term" value="C:phosphopyruvate hydratase complex"/>
    <property type="evidence" value="ECO:0007669"/>
    <property type="project" value="InterPro"/>
</dbReference>
<dbReference type="InterPro" id="IPR020811">
    <property type="entry name" value="Enolase_N"/>
</dbReference>
<dbReference type="EMBL" id="KV878974">
    <property type="protein sequence ID" value="OJK01795.1"/>
    <property type="molecule type" value="Genomic_DNA"/>
</dbReference>
<dbReference type="InterPro" id="IPR029017">
    <property type="entry name" value="Enolase-like_N"/>
</dbReference>
<dbReference type="GO" id="GO:0006096">
    <property type="term" value="P:glycolytic process"/>
    <property type="evidence" value="ECO:0007669"/>
    <property type="project" value="InterPro"/>
</dbReference>
<dbReference type="Pfam" id="PF03952">
    <property type="entry name" value="Enolase_N"/>
    <property type="match status" value="1"/>
</dbReference>
<accession>A0A1L9WZV5</accession>
<dbReference type="SUPFAM" id="SSF54826">
    <property type="entry name" value="Enolase N-terminal domain-like"/>
    <property type="match status" value="1"/>
</dbReference>
<dbReference type="STRING" id="690307.A0A1L9WZV5"/>
<gene>
    <name evidence="2" type="ORF">ASPACDRAFT_42059</name>
</gene>
<evidence type="ECO:0000313" key="3">
    <source>
        <dbReference type="Proteomes" id="UP000184546"/>
    </source>
</evidence>
<reference evidence="3" key="1">
    <citation type="journal article" date="2017" name="Genome Biol.">
        <title>Comparative genomics reveals high biological diversity and specific adaptations in the industrially and medically important fungal genus Aspergillus.</title>
        <authorList>
            <person name="de Vries R.P."/>
            <person name="Riley R."/>
            <person name="Wiebenga A."/>
            <person name="Aguilar-Osorio G."/>
            <person name="Amillis S."/>
            <person name="Uchima C.A."/>
            <person name="Anderluh G."/>
            <person name="Asadollahi M."/>
            <person name="Askin M."/>
            <person name="Barry K."/>
            <person name="Battaglia E."/>
            <person name="Bayram O."/>
            <person name="Benocci T."/>
            <person name="Braus-Stromeyer S.A."/>
            <person name="Caldana C."/>
            <person name="Canovas D."/>
            <person name="Cerqueira G.C."/>
            <person name="Chen F."/>
            <person name="Chen W."/>
            <person name="Choi C."/>
            <person name="Clum A."/>
            <person name="Dos Santos R.A."/>
            <person name="Damasio A.R."/>
            <person name="Diallinas G."/>
            <person name="Emri T."/>
            <person name="Fekete E."/>
            <person name="Flipphi M."/>
            <person name="Freyberg S."/>
            <person name="Gallo A."/>
            <person name="Gournas C."/>
            <person name="Habgood R."/>
            <person name="Hainaut M."/>
            <person name="Harispe M.L."/>
            <person name="Henrissat B."/>
            <person name="Hilden K.S."/>
            <person name="Hope R."/>
            <person name="Hossain A."/>
            <person name="Karabika E."/>
            <person name="Karaffa L."/>
            <person name="Karanyi Z."/>
            <person name="Krasevec N."/>
            <person name="Kuo A."/>
            <person name="Kusch H."/>
            <person name="LaButti K."/>
            <person name="Lagendijk E.L."/>
            <person name="Lapidus A."/>
            <person name="Levasseur A."/>
            <person name="Lindquist E."/>
            <person name="Lipzen A."/>
            <person name="Logrieco A.F."/>
            <person name="MacCabe A."/>
            <person name="Maekelae M.R."/>
            <person name="Malavazi I."/>
            <person name="Melin P."/>
            <person name="Meyer V."/>
            <person name="Mielnichuk N."/>
            <person name="Miskei M."/>
            <person name="Molnar A.P."/>
            <person name="Mule G."/>
            <person name="Ngan C.Y."/>
            <person name="Orejas M."/>
            <person name="Orosz E."/>
            <person name="Ouedraogo J.P."/>
            <person name="Overkamp K.M."/>
            <person name="Park H.-S."/>
            <person name="Perrone G."/>
            <person name="Piumi F."/>
            <person name="Punt P.J."/>
            <person name="Ram A.F."/>
            <person name="Ramon A."/>
            <person name="Rauscher S."/>
            <person name="Record E."/>
            <person name="Riano-Pachon D.M."/>
            <person name="Robert V."/>
            <person name="Roehrig J."/>
            <person name="Ruller R."/>
            <person name="Salamov A."/>
            <person name="Salih N.S."/>
            <person name="Samson R.A."/>
            <person name="Sandor E."/>
            <person name="Sanguinetti M."/>
            <person name="Schuetze T."/>
            <person name="Sepcic K."/>
            <person name="Shelest E."/>
            <person name="Sherlock G."/>
            <person name="Sophianopoulou V."/>
            <person name="Squina F.M."/>
            <person name="Sun H."/>
            <person name="Susca A."/>
            <person name="Todd R.B."/>
            <person name="Tsang A."/>
            <person name="Unkles S.E."/>
            <person name="van de Wiele N."/>
            <person name="van Rossen-Uffink D."/>
            <person name="Oliveira J.V."/>
            <person name="Vesth T.C."/>
            <person name="Visser J."/>
            <person name="Yu J.-H."/>
            <person name="Zhou M."/>
            <person name="Andersen M.R."/>
            <person name="Archer D.B."/>
            <person name="Baker S.E."/>
            <person name="Benoit I."/>
            <person name="Brakhage A.A."/>
            <person name="Braus G.H."/>
            <person name="Fischer R."/>
            <person name="Frisvad J.C."/>
            <person name="Goldman G.H."/>
            <person name="Houbraken J."/>
            <person name="Oakley B."/>
            <person name="Pocsi I."/>
            <person name="Scazzocchio C."/>
            <person name="Seiboth B."/>
            <person name="vanKuyk P.A."/>
            <person name="Wortman J."/>
            <person name="Dyer P.S."/>
            <person name="Grigoriev I.V."/>
        </authorList>
    </citation>
    <scope>NUCLEOTIDE SEQUENCE [LARGE SCALE GENOMIC DNA]</scope>
    <source>
        <strain evidence="3">ATCC 16872 / CBS 172.66 / WB 5094</strain>
    </source>
</reference>
<sequence>MIKAIKAAQGLDSTGNPTVQVDLTTEHGVFRAIVPSVASTGASEAVELRDGDPSNYGDKSVHKAIHNFESVIGPVLIESGLGVEKDQRKIEELLIALDGTKNKANLGANAILGVSMACAREGGGCRGER</sequence>
<dbReference type="InterPro" id="IPR000941">
    <property type="entry name" value="Enolase"/>
</dbReference>
<dbReference type="SMART" id="SM01193">
    <property type="entry name" value="Enolase_N"/>
    <property type="match status" value="1"/>
</dbReference>
<dbReference type="GO" id="GO:0004634">
    <property type="term" value="F:phosphopyruvate hydratase activity"/>
    <property type="evidence" value="ECO:0007669"/>
    <property type="project" value="InterPro"/>
</dbReference>
<dbReference type="GeneID" id="30974851"/>
<name>A0A1L9WZV5_ASPA1</name>
<dbReference type="PANTHER" id="PTHR11902:SF6">
    <property type="entry name" value="ENOLASE"/>
    <property type="match status" value="1"/>
</dbReference>
<dbReference type="PRINTS" id="PR00148">
    <property type="entry name" value="ENOLASE"/>
</dbReference>
<feature type="domain" description="Enolase N-terminal" evidence="1">
    <location>
        <begin position="2"/>
        <end position="127"/>
    </location>
</feature>
<dbReference type="PANTHER" id="PTHR11902">
    <property type="entry name" value="ENOLASE"/>
    <property type="match status" value="1"/>
</dbReference>
<evidence type="ECO:0000313" key="2">
    <source>
        <dbReference type="EMBL" id="OJK01795.1"/>
    </source>
</evidence>